<dbReference type="AlphaFoldDB" id="A0AAW2VGR0"/>
<comment type="caution">
    <text evidence="1">The sequence shown here is derived from an EMBL/GenBank/DDBJ whole genome shotgun (WGS) entry which is preliminary data.</text>
</comment>
<protein>
    <submittedName>
        <fullName evidence="1">Uncharacterized protein</fullName>
    </submittedName>
</protein>
<gene>
    <name evidence="1" type="ORF">Slati_2910000</name>
</gene>
<evidence type="ECO:0000313" key="1">
    <source>
        <dbReference type="EMBL" id="KAL0427352.1"/>
    </source>
</evidence>
<dbReference type="EMBL" id="JACGWN010000010">
    <property type="protein sequence ID" value="KAL0427352.1"/>
    <property type="molecule type" value="Genomic_DNA"/>
</dbReference>
<sequence>LGVDRHLLLAGGPQQCRRVKDGGSFGTGEMPKWVIVWFIIPTIHNFSPMVSKSGRCGGGVDLYDSLAVKVWA</sequence>
<feature type="non-terminal residue" evidence="1">
    <location>
        <position position="1"/>
    </location>
</feature>
<proteinExistence type="predicted"/>
<name>A0AAW2VGR0_9LAMI</name>
<accession>A0AAW2VGR0</accession>
<reference evidence="1" key="1">
    <citation type="submission" date="2020-06" db="EMBL/GenBank/DDBJ databases">
        <authorList>
            <person name="Li T."/>
            <person name="Hu X."/>
            <person name="Zhang T."/>
            <person name="Song X."/>
            <person name="Zhang H."/>
            <person name="Dai N."/>
            <person name="Sheng W."/>
            <person name="Hou X."/>
            <person name="Wei L."/>
        </authorList>
    </citation>
    <scope>NUCLEOTIDE SEQUENCE</scope>
    <source>
        <strain evidence="1">KEN1</strain>
        <tissue evidence="1">Leaf</tissue>
    </source>
</reference>
<reference evidence="1" key="2">
    <citation type="journal article" date="2024" name="Plant">
        <title>Genomic evolution and insights into agronomic trait innovations of Sesamum species.</title>
        <authorList>
            <person name="Miao H."/>
            <person name="Wang L."/>
            <person name="Qu L."/>
            <person name="Liu H."/>
            <person name="Sun Y."/>
            <person name="Le M."/>
            <person name="Wang Q."/>
            <person name="Wei S."/>
            <person name="Zheng Y."/>
            <person name="Lin W."/>
            <person name="Duan Y."/>
            <person name="Cao H."/>
            <person name="Xiong S."/>
            <person name="Wang X."/>
            <person name="Wei L."/>
            <person name="Li C."/>
            <person name="Ma Q."/>
            <person name="Ju M."/>
            <person name="Zhao R."/>
            <person name="Li G."/>
            <person name="Mu C."/>
            <person name="Tian Q."/>
            <person name="Mei H."/>
            <person name="Zhang T."/>
            <person name="Gao T."/>
            <person name="Zhang H."/>
        </authorList>
    </citation>
    <scope>NUCLEOTIDE SEQUENCE</scope>
    <source>
        <strain evidence="1">KEN1</strain>
    </source>
</reference>
<organism evidence="1">
    <name type="scientific">Sesamum latifolium</name>
    <dbReference type="NCBI Taxonomy" id="2727402"/>
    <lineage>
        <taxon>Eukaryota</taxon>
        <taxon>Viridiplantae</taxon>
        <taxon>Streptophyta</taxon>
        <taxon>Embryophyta</taxon>
        <taxon>Tracheophyta</taxon>
        <taxon>Spermatophyta</taxon>
        <taxon>Magnoliopsida</taxon>
        <taxon>eudicotyledons</taxon>
        <taxon>Gunneridae</taxon>
        <taxon>Pentapetalae</taxon>
        <taxon>asterids</taxon>
        <taxon>lamiids</taxon>
        <taxon>Lamiales</taxon>
        <taxon>Pedaliaceae</taxon>
        <taxon>Sesamum</taxon>
    </lineage>
</organism>